<evidence type="ECO:0000313" key="2">
    <source>
        <dbReference type="Proteomes" id="UP001172386"/>
    </source>
</evidence>
<dbReference type="EMBL" id="JAPDRQ010000001">
    <property type="protein sequence ID" value="KAJ9664752.1"/>
    <property type="molecule type" value="Genomic_DNA"/>
</dbReference>
<evidence type="ECO:0000313" key="1">
    <source>
        <dbReference type="EMBL" id="KAJ9664752.1"/>
    </source>
</evidence>
<accession>A0ACC3AKW5</accession>
<protein>
    <submittedName>
        <fullName evidence="1">Uncharacterized protein</fullName>
    </submittedName>
</protein>
<organism evidence="1 2">
    <name type="scientific">Neophaeococcomyces mojaviensis</name>
    <dbReference type="NCBI Taxonomy" id="3383035"/>
    <lineage>
        <taxon>Eukaryota</taxon>
        <taxon>Fungi</taxon>
        <taxon>Dikarya</taxon>
        <taxon>Ascomycota</taxon>
        <taxon>Pezizomycotina</taxon>
        <taxon>Eurotiomycetes</taxon>
        <taxon>Chaetothyriomycetidae</taxon>
        <taxon>Chaetothyriales</taxon>
        <taxon>Chaetothyriales incertae sedis</taxon>
        <taxon>Neophaeococcomyces</taxon>
    </lineage>
</organism>
<gene>
    <name evidence="1" type="ORF">H2198_000098</name>
</gene>
<reference evidence="1" key="1">
    <citation type="submission" date="2022-10" db="EMBL/GenBank/DDBJ databases">
        <title>Culturing micro-colonial fungi from biological soil crusts in the Mojave desert and describing Neophaeococcomyces mojavensis, and introducing the new genera and species Taxawa tesnikishii.</title>
        <authorList>
            <person name="Kurbessoian T."/>
            <person name="Stajich J.E."/>
        </authorList>
    </citation>
    <scope>NUCLEOTIDE SEQUENCE</scope>
    <source>
        <strain evidence="1">JES_112</strain>
    </source>
</reference>
<name>A0ACC3AKW5_9EURO</name>
<comment type="caution">
    <text evidence="1">The sequence shown here is derived from an EMBL/GenBank/DDBJ whole genome shotgun (WGS) entry which is preliminary data.</text>
</comment>
<proteinExistence type="predicted"/>
<keyword evidence="2" id="KW-1185">Reference proteome</keyword>
<dbReference type="Proteomes" id="UP001172386">
    <property type="component" value="Unassembled WGS sequence"/>
</dbReference>
<sequence length="253" mass="28350">MKIPEVQDHDTATTVRDDSKVQGSVEEVAVDNYDPDIQEYLKRVRAEKAFKAPKNSFQPPASNSVLEVVRDNYITSQEDIADPSVAVKVRGLLAVLNAPASILPLDPSALGLQNLCYISADFANLIDLTGKDTIRSIDEERWRTSKRWNLDEVYDTLLECGEDVELTWRSLRNQARDLEREELLNANGYVELTRKRTRGAAAVVAVKAVKAGEDELCDSNSEDDDEDCGQKKKRKYALRKEKVCMAGSKKTVE</sequence>